<dbReference type="Gene3D" id="3.40.190.290">
    <property type="match status" value="1"/>
</dbReference>
<evidence type="ECO:0000256" key="2">
    <source>
        <dbReference type="ARBA" id="ARBA00023015"/>
    </source>
</evidence>
<dbReference type="InterPro" id="IPR036388">
    <property type="entry name" value="WH-like_DNA-bd_sf"/>
</dbReference>
<keyword evidence="5" id="KW-0804">Transcription</keyword>
<dbReference type="OrthoDB" id="8587114at2"/>
<evidence type="ECO:0000256" key="4">
    <source>
        <dbReference type="ARBA" id="ARBA00023159"/>
    </source>
</evidence>
<dbReference type="InterPro" id="IPR036390">
    <property type="entry name" value="WH_DNA-bd_sf"/>
</dbReference>
<dbReference type="PANTHER" id="PTHR30293">
    <property type="entry name" value="TRANSCRIPTIONAL REGULATORY PROTEIN NAC-RELATED"/>
    <property type="match status" value="1"/>
</dbReference>
<dbReference type="GeneID" id="56590524"/>
<dbReference type="InterPro" id="IPR000847">
    <property type="entry name" value="LysR_HTH_N"/>
</dbReference>
<reference evidence="7 8" key="1">
    <citation type="submission" date="2016-04" db="EMBL/GenBank/DDBJ databases">
        <authorList>
            <consortium name="Pathogen Informatics"/>
        </authorList>
    </citation>
    <scope>NUCLEOTIDE SEQUENCE [LARGE SCALE GENOMIC DNA]</scope>
    <source>
        <strain evidence="7 8">H044680328</strain>
    </source>
</reference>
<dbReference type="AlphaFoldDB" id="A0A157NU90"/>
<feature type="domain" description="HTH lysR-type" evidence="6">
    <location>
        <begin position="8"/>
        <end position="65"/>
    </location>
</feature>
<dbReference type="RefSeq" id="WP_025518393.1">
    <property type="nucleotide sequence ID" value="NZ_CP016340.1"/>
</dbReference>
<comment type="similarity">
    <text evidence="1">Belongs to the LysR transcriptional regulatory family.</text>
</comment>
<dbReference type="eggNOG" id="COG0583">
    <property type="taxonomic scope" value="Bacteria"/>
</dbReference>
<dbReference type="STRING" id="123899.SAMEA3906487_02202"/>
<name>A0A157NU90_9BORD</name>
<evidence type="ECO:0000313" key="8">
    <source>
        <dbReference type="Proteomes" id="UP000076825"/>
    </source>
</evidence>
<dbReference type="Gene3D" id="1.10.10.10">
    <property type="entry name" value="Winged helix-like DNA-binding domain superfamily/Winged helix DNA-binding domain"/>
    <property type="match status" value="1"/>
</dbReference>
<keyword evidence="2" id="KW-0805">Transcription regulation</keyword>
<sequence>MADAARKLDIPRLLVFIAVCEEGSISAAARRLHLAQPAVTVAINKLESLLEARLLERGLRGVTLTPSGRALLARAYDIVGLARRTAEAIGGARGEPEGEVSVGLPSSCAAVFALPLIERLSQRYPRIRLRVVDSFSGYLWAWVNSGELDMALVFDQPPSQQVSSQPLAQEDLHLIGQAARLKPGAALSLKTVARYPLALPSPKHGIRLALQAHFARHGVSLAGRLDIDAGQPLIRLIKSGAWFSLLAPCAVAEELAAGELVARRLALPFTRSICLAQRRGGEGEPAIEAVSAQLRELACTMMQDGRWPARWTATG</sequence>
<keyword evidence="3" id="KW-0238">DNA-binding</keyword>
<dbReference type="GO" id="GO:0003700">
    <property type="term" value="F:DNA-binding transcription factor activity"/>
    <property type="evidence" value="ECO:0007669"/>
    <property type="project" value="InterPro"/>
</dbReference>
<evidence type="ECO:0000259" key="6">
    <source>
        <dbReference type="PROSITE" id="PS50931"/>
    </source>
</evidence>
<dbReference type="InterPro" id="IPR005119">
    <property type="entry name" value="LysR_subst-bd"/>
</dbReference>
<evidence type="ECO:0000256" key="3">
    <source>
        <dbReference type="ARBA" id="ARBA00023125"/>
    </source>
</evidence>
<dbReference type="SUPFAM" id="SSF46785">
    <property type="entry name" value="Winged helix' DNA-binding domain"/>
    <property type="match status" value="1"/>
</dbReference>
<dbReference type="Pfam" id="PF00126">
    <property type="entry name" value="HTH_1"/>
    <property type="match status" value="1"/>
</dbReference>
<dbReference type="PATRIC" id="fig|123899.6.peg.2191"/>
<protein>
    <submittedName>
        <fullName evidence="7">LysR family transcriptional regulator</fullName>
    </submittedName>
</protein>
<keyword evidence="8" id="KW-1185">Reference proteome</keyword>
<organism evidence="7 8">
    <name type="scientific">Bordetella trematum</name>
    <dbReference type="NCBI Taxonomy" id="123899"/>
    <lineage>
        <taxon>Bacteria</taxon>
        <taxon>Pseudomonadati</taxon>
        <taxon>Pseudomonadota</taxon>
        <taxon>Betaproteobacteria</taxon>
        <taxon>Burkholderiales</taxon>
        <taxon>Alcaligenaceae</taxon>
        <taxon>Bordetella</taxon>
    </lineage>
</organism>
<keyword evidence="4" id="KW-0010">Activator</keyword>
<dbReference type="Proteomes" id="UP000076825">
    <property type="component" value="Chromosome 1"/>
</dbReference>
<proteinExistence type="inferred from homology"/>
<evidence type="ECO:0000256" key="5">
    <source>
        <dbReference type="ARBA" id="ARBA00023163"/>
    </source>
</evidence>
<dbReference type="PANTHER" id="PTHR30293:SF0">
    <property type="entry name" value="NITROGEN ASSIMILATION REGULATORY PROTEIN NAC"/>
    <property type="match status" value="1"/>
</dbReference>
<dbReference type="KEGG" id="btrm:SAMEA390648702202"/>
<dbReference type="PRINTS" id="PR00039">
    <property type="entry name" value="HTHLYSR"/>
</dbReference>
<dbReference type="GO" id="GO:2000142">
    <property type="term" value="P:regulation of DNA-templated transcription initiation"/>
    <property type="evidence" value="ECO:0007669"/>
    <property type="project" value="TreeGrafter"/>
</dbReference>
<evidence type="ECO:0000256" key="1">
    <source>
        <dbReference type="ARBA" id="ARBA00009437"/>
    </source>
</evidence>
<dbReference type="SUPFAM" id="SSF53850">
    <property type="entry name" value="Periplasmic binding protein-like II"/>
    <property type="match status" value="1"/>
</dbReference>
<dbReference type="GO" id="GO:0003677">
    <property type="term" value="F:DNA binding"/>
    <property type="evidence" value="ECO:0007669"/>
    <property type="project" value="UniProtKB-KW"/>
</dbReference>
<accession>A0A157NU90</accession>
<evidence type="ECO:0000313" key="7">
    <source>
        <dbReference type="EMBL" id="SAI70412.1"/>
    </source>
</evidence>
<dbReference type="Pfam" id="PF03466">
    <property type="entry name" value="LysR_substrate"/>
    <property type="match status" value="1"/>
</dbReference>
<dbReference type="PROSITE" id="PS50931">
    <property type="entry name" value="HTH_LYSR"/>
    <property type="match status" value="1"/>
</dbReference>
<dbReference type="EMBL" id="LT546645">
    <property type="protein sequence ID" value="SAI70412.1"/>
    <property type="molecule type" value="Genomic_DNA"/>
</dbReference>
<gene>
    <name evidence="7" type="primary">abgR_2</name>
    <name evidence="7" type="ORF">SAMEA3906487_02202</name>
</gene>